<sequence>MSKIIIRKLYSFMTTSTFLLLLLILALLLPTAVRAQQRNNTNIVLLGSSLSPIKGTNSSWLSPSGRFAFGFYPQSDDAFVIAVWFAKIRESTVVWHFTYDNDDKQKQALIVSSNATLTLNTDGSLILRRGQGIKDNIIFSGAASSAAMLESGNFVLYDSKSQIIWQTFDSPTNTILQGQRLENGAQLFSSSIASQNLKGRFRLAMQSDGNLVQYPIRSTNVYTNAYWASMTSTEGSSVTLNLNDGGKLYLLNGTGANIKNITDGWNSPTNGTVYRATLDADGIFGLYSHTLEKDGNWSLKWASLDNRCNPKGSCGLNAYCVLMDQVPDCRCIPQFDFINQADKTSDCVRIRKPSYDCRNGTKKEEQMTLTMARVEGISWESDAIFSTLPSTTVDECKTACLDDCNCDVVRFGANNVCTKHKLPLMYAKRNGDLTMTFVKINNDDQNNNNNNSEDSDTFTKNGTPIGVKKHRRKEVIAIGAAFLSSSLVVLVISGILFYKKHTAYEKILMSSGSAQEISLRSFQYDELEQATNGFKEEVGRGAFGTVFKGTLPNNNQTIAVKRLDKNLVDEASEKEFQTEMRVIGKTHHKNLVKLLGYCQSGSNHRLLVYEYMSKGSLANFLFNSDHQQTPSWDERLKIALNVARGILYLHEECETQIIHCDIKLQNILMDDSGCAKIGDFGLAKLLKPGQTNTFTGIRGTRGYVAPEWHRNLPVTVKVDVYSFGIVLLEIVCCRRNLDMNQSEDEAVLADWVYECFENGKLGKLVSSEDQQVNMNRFNRAVRVALWCIQDEPSLRPSMKKVVLMLEGTIDIPTPPSPSSFLSSIYP</sequence>
<feature type="region of interest" description="Disordered" evidence="20">
    <location>
        <begin position="441"/>
        <end position="465"/>
    </location>
</feature>
<keyword evidence="13" id="KW-1015">Disulfide bond</keyword>
<feature type="domain" description="Bulb-type lectin" evidence="24">
    <location>
        <begin position="172"/>
        <end position="299"/>
    </location>
</feature>
<dbReference type="Gene3D" id="1.10.510.10">
    <property type="entry name" value="Transferase(Phosphotransferase) domain 1"/>
    <property type="match status" value="1"/>
</dbReference>
<dbReference type="SMART" id="SM00108">
    <property type="entry name" value="B_lectin"/>
    <property type="match status" value="2"/>
</dbReference>
<evidence type="ECO:0000256" key="11">
    <source>
        <dbReference type="ARBA" id="ARBA00022989"/>
    </source>
</evidence>
<feature type="compositionally biased region" description="Low complexity" evidence="20">
    <location>
        <begin position="443"/>
        <end position="452"/>
    </location>
</feature>
<dbReference type="PIRSF" id="PIRSF000641">
    <property type="entry name" value="SRK"/>
    <property type="match status" value="1"/>
</dbReference>
<gene>
    <name evidence="25" type="ORF">Syun_013865</name>
</gene>
<keyword evidence="14" id="KW-0675">Receptor</keyword>
<evidence type="ECO:0000256" key="9">
    <source>
        <dbReference type="ARBA" id="ARBA00022777"/>
    </source>
</evidence>
<keyword evidence="15" id="KW-0325">Glycoprotein</keyword>
<feature type="signal peptide" evidence="22">
    <location>
        <begin position="1"/>
        <end position="35"/>
    </location>
</feature>
<dbReference type="FunFam" id="3.30.200.20:FF:000059">
    <property type="entry name" value="S-receptor-like serine/threonine-protein kinase"/>
    <property type="match status" value="1"/>
</dbReference>
<dbReference type="Pfam" id="PF00954">
    <property type="entry name" value="S_locus_glycop"/>
    <property type="match status" value="1"/>
</dbReference>
<evidence type="ECO:0000256" key="7">
    <source>
        <dbReference type="ARBA" id="ARBA00022734"/>
    </source>
</evidence>
<dbReference type="FunFam" id="1.10.510.10:FF:000237">
    <property type="entry name" value="G-type lectin S-receptor-like serine/threonine-protein kinase"/>
    <property type="match status" value="1"/>
</dbReference>
<name>A0AAP0JKB3_9MAGN</name>
<dbReference type="GO" id="GO:0030246">
    <property type="term" value="F:carbohydrate binding"/>
    <property type="evidence" value="ECO:0007669"/>
    <property type="project" value="UniProtKB-KW"/>
</dbReference>
<dbReference type="SUPFAM" id="SSF51110">
    <property type="entry name" value="alpha-D-mannose-specific plant lectins"/>
    <property type="match status" value="2"/>
</dbReference>
<protein>
    <recommendedName>
        <fullName evidence="18">Receptor-like serine/threonine-protein kinase</fullName>
        <ecNumber evidence="18">2.7.11.1</ecNumber>
    </recommendedName>
</protein>
<comment type="similarity">
    <text evidence="18">Belongs to the protein kinase superfamily. Ser/Thr protein kinase family.</text>
</comment>
<keyword evidence="9 18" id="KW-0418">Kinase</keyword>
<keyword evidence="3" id="KW-0245">EGF-like domain</keyword>
<dbReference type="GO" id="GO:0016020">
    <property type="term" value="C:membrane"/>
    <property type="evidence" value="ECO:0007669"/>
    <property type="project" value="UniProtKB-SubCell"/>
</dbReference>
<keyword evidence="10 18" id="KW-0067">ATP-binding</keyword>
<dbReference type="GO" id="GO:0004674">
    <property type="term" value="F:protein serine/threonine kinase activity"/>
    <property type="evidence" value="ECO:0007669"/>
    <property type="project" value="UniProtKB-KW"/>
</dbReference>
<evidence type="ECO:0000256" key="17">
    <source>
        <dbReference type="ARBA" id="ARBA00048679"/>
    </source>
</evidence>
<evidence type="ECO:0000256" key="19">
    <source>
        <dbReference type="PROSITE-ProRule" id="PRU10141"/>
    </source>
</evidence>
<dbReference type="SMART" id="SM00220">
    <property type="entry name" value="S_TKc"/>
    <property type="match status" value="1"/>
</dbReference>
<keyword evidence="12 21" id="KW-0472">Membrane</keyword>
<comment type="catalytic activity">
    <reaction evidence="16 18">
        <text>L-threonyl-[protein] + ATP = O-phospho-L-threonyl-[protein] + ADP + H(+)</text>
        <dbReference type="Rhea" id="RHEA:46608"/>
        <dbReference type="Rhea" id="RHEA-COMP:11060"/>
        <dbReference type="Rhea" id="RHEA-COMP:11605"/>
        <dbReference type="ChEBI" id="CHEBI:15378"/>
        <dbReference type="ChEBI" id="CHEBI:30013"/>
        <dbReference type="ChEBI" id="CHEBI:30616"/>
        <dbReference type="ChEBI" id="CHEBI:61977"/>
        <dbReference type="ChEBI" id="CHEBI:456216"/>
        <dbReference type="EC" id="2.7.11.1"/>
    </reaction>
</comment>
<keyword evidence="26" id="KW-1185">Reference proteome</keyword>
<dbReference type="CDD" id="cd14066">
    <property type="entry name" value="STKc_IRAK"/>
    <property type="match status" value="1"/>
</dbReference>
<feature type="domain" description="Bulb-type lectin" evidence="24">
    <location>
        <begin position="41"/>
        <end position="169"/>
    </location>
</feature>
<organism evidence="25 26">
    <name type="scientific">Stephania yunnanensis</name>
    <dbReference type="NCBI Taxonomy" id="152371"/>
    <lineage>
        <taxon>Eukaryota</taxon>
        <taxon>Viridiplantae</taxon>
        <taxon>Streptophyta</taxon>
        <taxon>Embryophyta</taxon>
        <taxon>Tracheophyta</taxon>
        <taxon>Spermatophyta</taxon>
        <taxon>Magnoliopsida</taxon>
        <taxon>Ranunculales</taxon>
        <taxon>Menispermaceae</taxon>
        <taxon>Menispermoideae</taxon>
        <taxon>Cissampelideae</taxon>
        <taxon>Stephania</taxon>
    </lineage>
</organism>
<dbReference type="InterPro" id="IPR017441">
    <property type="entry name" value="Protein_kinase_ATP_BS"/>
</dbReference>
<comment type="subcellular location">
    <subcellularLocation>
        <location evidence="1">Membrane</location>
        <topology evidence="1">Single-pass type I membrane protein</topology>
    </subcellularLocation>
</comment>
<comment type="catalytic activity">
    <reaction evidence="17 18">
        <text>L-seryl-[protein] + ATP = O-phospho-L-seryl-[protein] + ADP + H(+)</text>
        <dbReference type="Rhea" id="RHEA:17989"/>
        <dbReference type="Rhea" id="RHEA-COMP:9863"/>
        <dbReference type="Rhea" id="RHEA-COMP:11604"/>
        <dbReference type="ChEBI" id="CHEBI:15378"/>
        <dbReference type="ChEBI" id="CHEBI:29999"/>
        <dbReference type="ChEBI" id="CHEBI:30616"/>
        <dbReference type="ChEBI" id="CHEBI:83421"/>
        <dbReference type="ChEBI" id="CHEBI:456216"/>
        <dbReference type="EC" id="2.7.11.1"/>
    </reaction>
</comment>
<dbReference type="InterPro" id="IPR036426">
    <property type="entry name" value="Bulb-type_lectin_dom_sf"/>
</dbReference>
<evidence type="ECO:0000256" key="6">
    <source>
        <dbReference type="ARBA" id="ARBA00022729"/>
    </source>
</evidence>
<dbReference type="Pfam" id="PF01453">
    <property type="entry name" value="B_lectin"/>
    <property type="match status" value="1"/>
</dbReference>
<feature type="transmembrane region" description="Helical" evidence="21">
    <location>
        <begin position="475"/>
        <end position="498"/>
    </location>
</feature>
<dbReference type="AlphaFoldDB" id="A0AAP0JKB3"/>
<dbReference type="Pfam" id="PF00069">
    <property type="entry name" value="Pkinase"/>
    <property type="match status" value="1"/>
</dbReference>
<dbReference type="PROSITE" id="PS50011">
    <property type="entry name" value="PROTEIN_KINASE_DOM"/>
    <property type="match status" value="1"/>
</dbReference>
<evidence type="ECO:0000256" key="10">
    <source>
        <dbReference type="ARBA" id="ARBA00022840"/>
    </source>
</evidence>
<keyword evidence="4 18" id="KW-0808">Transferase</keyword>
<dbReference type="PROSITE" id="PS00108">
    <property type="entry name" value="PROTEIN_KINASE_ST"/>
    <property type="match status" value="1"/>
</dbReference>
<evidence type="ECO:0000256" key="20">
    <source>
        <dbReference type="SAM" id="MobiDB-lite"/>
    </source>
</evidence>
<accession>A0AAP0JKB3</accession>
<dbReference type="InterPro" id="IPR011009">
    <property type="entry name" value="Kinase-like_dom_sf"/>
</dbReference>
<dbReference type="Gene3D" id="2.90.10.10">
    <property type="entry name" value="Bulb-type lectin domain"/>
    <property type="match status" value="2"/>
</dbReference>
<comment type="caution">
    <text evidence="25">The sequence shown here is derived from an EMBL/GenBank/DDBJ whole genome shotgun (WGS) entry which is preliminary data.</text>
</comment>
<dbReference type="EMBL" id="JBBNAF010000006">
    <property type="protein sequence ID" value="KAK9134535.1"/>
    <property type="molecule type" value="Genomic_DNA"/>
</dbReference>
<evidence type="ECO:0000313" key="26">
    <source>
        <dbReference type="Proteomes" id="UP001420932"/>
    </source>
</evidence>
<evidence type="ECO:0000259" key="23">
    <source>
        <dbReference type="PROSITE" id="PS50011"/>
    </source>
</evidence>
<evidence type="ECO:0000256" key="22">
    <source>
        <dbReference type="SAM" id="SignalP"/>
    </source>
</evidence>
<dbReference type="Gene3D" id="3.30.200.20">
    <property type="entry name" value="Phosphorylase Kinase, domain 1"/>
    <property type="match status" value="1"/>
</dbReference>
<keyword evidence="2 18" id="KW-0723">Serine/threonine-protein kinase</keyword>
<evidence type="ECO:0000256" key="18">
    <source>
        <dbReference type="PIRNR" id="PIRNR000641"/>
    </source>
</evidence>
<evidence type="ECO:0000256" key="12">
    <source>
        <dbReference type="ARBA" id="ARBA00023136"/>
    </source>
</evidence>
<dbReference type="InterPro" id="IPR001480">
    <property type="entry name" value="Bulb-type_lectin_dom"/>
</dbReference>
<dbReference type="EC" id="2.7.11.1" evidence="18"/>
<dbReference type="InterPro" id="IPR051343">
    <property type="entry name" value="G-type_lectin_kinases/EP1-like"/>
</dbReference>
<dbReference type="InterPro" id="IPR000719">
    <property type="entry name" value="Prot_kinase_dom"/>
</dbReference>
<dbReference type="Proteomes" id="UP001420932">
    <property type="component" value="Unassembled WGS sequence"/>
</dbReference>
<dbReference type="SUPFAM" id="SSF56112">
    <property type="entry name" value="Protein kinase-like (PK-like)"/>
    <property type="match status" value="1"/>
</dbReference>
<evidence type="ECO:0000256" key="3">
    <source>
        <dbReference type="ARBA" id="ARBA00022536"/>
    </source>
</evidence>
<evidence type="ECO:0000256" key="13">
    <source>
        <dbReference type="ARBA" id="ARBA00023157"/>
    </source>
</evidence>
<evidence type="ECO:0000259" key="24">
    <source>
        <dbReference type="PROSITE" id="PS50927"/>
    </source>
</evidence>
<feature type="domain" description="Protein kinase" evidence="23">
    <location>
        <begin position="532"/>
        <end position="809"/>
    </location>
</feature>
<evidence type="ECO:0000256" key="21">
    <source>
        <dbReference type="SAM" id="Phobius"/>
    </source>
</evidence>
<dbReference type="InterPro" id="IPR000858">
    <property type="entry name" value="S_locus_glycoprot_dom"/>
</dbReference>
<dbReference type="FunFam" id="2.90.10.10:FF:000026">
    <property type="entry name" value="Serine/threonine-protein kinase"/>
    <property type="match status" value="1"/>
</dbReference>
<dbReference type="PANTHER" id="PTHR47976:SF7">
    <property type="entry name" value="RECEPTOR-LIKE SERINE_THREONINE-PROTEIN KINASE"/>
    <property type="match status" value="1"/>
</dbReference>
<dbReference type="PANTHER" id="PTHR47976">
    <property type="entry name" value="G-TYPE LECTIN S-RECEPTOR-LIKE SERINE/THREONINE-PROTEIN KINASE SD2-5"/>
    <property type="match status" value="1"/>
</dbReference>
<dbReference type="InterPro" id="IPR024171">
    <property type="entry name" value="SRK-like_kinase"/>
</dbReference>
<feature type="binding site" evidence="19">
    <location>
        <position position="561"/>
    </location>
    <ligand>
        <name>ATP</name>
        <dbReference type="ChEBI" id="CHEBI:30616"/>
    </ligand>
</feature>
<dbReference type="PROSITE" id="PS00107">
    <property type="entry name" value="PROTEIN_KINASE_ATP"/>
    <property type="match status" value="1"/>
</dbReference>
<proteinExistence type="inferred from homology"/>
<keyword evidence="11 21" id="KW-1133">Transmembrane helix</keyword>
<evidence type="ECO:0000256" key="15">
    <source>
        <dbReference type="ARBA" id="ARBA00023180"/>
    </source>
</evidence>
<evidence type="ECO:0000256" key="1">
    <source>
        <dbReference type="ARBA" id="ARBA00004479"/>
    </source>
</evidence>
<keyword evidence="5 21" id="KW-0812">Transmembrane</keyword>
<dbReference type="InterPro" id="IPR008271">
    <property type="entry name" value="Ser/Thr_kinase_AS"/>
</dbReference>
<evidence type="ECO:0000256" key="8">
    <source>
        <dbReference type="ARBA" id="ARBA00022741"/>
    </source>
</evidence>
<dbReference type="GO" id="GO:0005524">
    <property type="term" value="F:ATP binding"/>
    <property type="evidence" value="ECO:0007669"/>
    <property type="project" value="UniProtKB-UniRule"/>
</dbReference>
<evidence type="ECO:0000256" key="4">
    <source>
        <dbReference type="ARBA" id="ARBA00022679"/>
    </source>
</evidence>
<evidence type="ECO:0000256" key="2">
    <source>
        <dbReference type="ARBA" id="ARBA00022527"/>
    </source>
</evidence>
<keyword evidence="7" id="KW-0430">Lectin</keyword>
<evidence type="ECO:0000256" key="16">
    <source>
        <dbReference type="ARBA" id="ARBA00047899"/>
    </source>
</evidence>
<evidence type="ECO:0000256" key="14">
    <source>
        <dbReference type="ARBA" id="ARBA00023170"/>
    </source>
</evidence>
<reference evidence="25 26" key="1">
    <citation type="submission" date="2024-01" db="EMBL/GenBank/DDBJ databases">
        <title>Genome assemblies of Stephania.</title>
        <authorList>
            <person name="Yang L."/>
        </authorList>
    </citation>
    <scope>NUCLEOTIDE SEQUENCE [LARGE SCALE GENOMIC DNA]</scope>
    <source>
        <strain evidence="25">YNDBR</strain>
        <tissue evidence="25">Leaf</tissue>
    </source>
</reference>
<dbReference type="GO" id="GO:0048544">
    <property type="term" value="P:recognition of pollen"/>
    <property type="evidence" value="ECO:0007669"/>
    <property type="project" value="InterPro"/>
</dbReference>
<evidence type="ECO:0000256" key="5">
    <source>
        <dbReference type="ARBA" id="ARBA00022692"/>
    </source>
</evidence>
<evidence type="ECO:0000313" key="25">
    <source>
        <dbReference type="EMBL" id="KAK9134535.1"/>
    </source>
</evidence>
<keyword evidence="8 18" id="KW-0547">Nucleotide-binding</keyword>
<dbReference type="PROSITE" id="PS50927">
    <property type="entry name" value="BULB_LECTIN"/>
    <property type="match status" value="2"/>
</dbReference>
<keyword evidence="6 22" id="KW-0732">Signal</keyword>
<feature type="chain" id="PRO_5042892919" description="Receptor-like serine/threonine-protein kinase" evidence="22">
    <location>
        <begin position="36"/>
        <end position="826"/>
    </location>
</feature>